<organism evidence="3 4">
    <name type="scientific">Pantherophis guttatus</name>
    <name type="common">Corn snake</name>
    <name type="synonym">Elaphe guttata</name>
    <dbReference type="NCBI Taxonomy" id="94885"/>
    <lineage>
        <taxon>Eukaryota</taxon>
        <taxon>Metazoa</taxon>
        <taxon>Chordata</taxon>
        <taxon>Craniata</taxon>
        <taxon>Vertebrata</taxon>
        <taxon>Euteleostomi</taxon>
        <taxon>Lepidosauria</taxon>
        <taxon>Squamata</taxon>
        <taxon>Bifurcata</taxon>
        <taxon>Unidentata</taxon>
        <taxon>Episquamata</taxon>
        <taxon>Toxicofera</taxon>
        <taxon>Serpentes</taxon>
        <taxon>Colubroidea</taxon>
        <taxon>Colubridae</taxon>
        <taxon>Colubrinae</taxon>
        <taxon>Pantherophis</taxon>
    </lineage>
</organism>
<protein>
    <submittedName>
        <fullName evidence="4">Transmembrane protein 207</fullName>
    </submittedName>
</protein>
<accession>A0A6P9CKN3</accession>
<dbReference type="OMA" id="PNGWYIW"/>
<feature type="transmembrane region" description="Helical" evidence="2">
    <location>
        <begin position="29"/>
        <end position="55"/>
    </location>
</feature>
<feature type="region of interest" description="Disordered" evidence="1">
    <location>
        <begin position="78"/>
        <end position="100"/>
    </location>
</feature>
<evidence type="ECO:0000256" key="1">
    <source>
        <dbReference type="SAM" id="MobiDB-lite"/>
    </source>
</evidence>
<keyword evidence="2" id="KW-0472">Membrane</keyword>
<dbReference type="AlphaFoldDB" id="A0A6P9CKN3"/>
<dbReference type="GeneID" id="117669816"/>
<proteinExistence type="predicted"/>
<name>A0A6P9CKN3_PANGU</name>
<feature type="compositionally biased region" description="Pro residues" evidence="1">
    <location>
        <begin position="85"/>
        <end position="96"/>
    </location>
</feature>
<dbReference type="RefSeq" id="XP_034280420.1">
    <property type="nucleotide sequence ID" value="XM_034424529.2"/>
</dbReference>
<dbReference type="CTD" id="131920"/>
<dbReference type="PANTHER" id="PTHR36467:SF1">
    <property type="entry name" value="TRANSMEMBRANE PROTEIN 207"/>
    <property type="match status" value="1"/>
</dbReference>
<dbReference type="InterPro" id="IPR039490">
    <property type="entry name" value="TMEM207"/>
</dbReference>
<dbReference type="Proteomes" id="UP001652622">
    <property type="component" value="Unplaced"/>
</dbReference>
<evidence type="ECO:0000313" key="4">
    <source>
        <dbReference type="RefSeq" id="XP_034280420.1"/>
    </source>
</evidence>
<evidence type="ECO:0000313" key="3">
    <source>
        <dbReference type="Proteomes" id="UP001652622"/>
    </source>
</evidence>
<keyword evidence="2 4" id="KW-0812">Transmembrane</keyword>
<sequence length="174" mass="19589">MFVQPARRAMGCEFSESCVGGGEQSLPSWHFWFCLSLLFLLLLLFLLGCCLRCWLGRPRHPAAQNSLVIFTVGETESLHGSDEPPWTPAQRPPPHLQTPGWSTEGSNLNAFAWNGSLQPPAYEELMKPGRTSDLSSRQDGFHRLSGFHSDLFLCNPGMDWDPKLFFSQPQRLPE</sequence>
<evidence type="ECO:0000256" key="2">
    <source>
        <dbReference type="SAM" id="Phobius"/>
    </source>
</evidence>
<keyword evidence="3" id="KW-1185">Reference proteome</keyword>
<reference evidence="4" key="1">
    <citation type="submission" date="2025-08" db="UniProtKB">
        <authorList>
            <consortium name="RefSeq"/>
        </authorList>
    </citation>
    <scope>IDENTIFICATION</scope>
    <source>
        <tissue evidence="4">Blood</tissue>
    </source>
</reference>
<dbReference type="PANTHER" id="PTHR36467">
    <property type="entry name" value="TRANSMEMBRANE PROTEIN 207"/>
    <property type="match status" value="1"/>
</dbReference>
<gene>
    <name evidence="4" type="primary">TMEM207</name>
</gene>
<dbReference type="KEGG" id="pgut:117669816"/>
<dbReference type="InParanoid" id="A0A6P9CKN3"/>
<keyword evidence="2" id="KW-1133">Transmembrane helix</keyword>